<accession>A0A9N9HI15</accession>
<dbReference type="Proteomes" id="UP000789572">
    <property type="component" value="Unassembled WGS sequence"/>
</dbReference>
<organism evidence="1 2">
    <name type="scientific">Paraglomus occultum</name>
    <dbReference type="NCBI Taxonomy" id="144539"/>
    <lineage>
        <taxon>Eukaryota</taxon>
        <taxon>Fungi</taxon>
        <taxon>Fungi incertae sedis</taxon>
        <taxon>Mucoromycota</taxon>
        <taxon>Glomeromycotina</taxon>
        <taxon>Glomeromycetes</taxon>
        <taxon>Paraglomerales</taxon>
        <taxon>Paraglomeraceae</taxon>
        <taxon>Paraglomus</taxon>
    </lineage>
</organism>
<keyword evidence="2" id="KW-1185">Reference proteome</keyword>
<proteinExistence type="predicted"/>
<feature type="non-terminal residue" evidence="1">
    <location>
        <position position="1"/>
    </location>
</feature>
<comment type="caution">
    <text evidence="1">The sequence shown here is derived from an EMBL/GenBank/DDBJ whole genome shotgun (WGS) entry which is preliminary data.</text>
</comment>
<evidence type="ECO:0000313" key="2">
    <source>
        <dbReference type="Proteomes" id="UP000789572"/>
    </source>
</evidence>
<name>A0A9N9HI15_9GLOM</name>
<gene>
    <name evidence="1" type="ORF">POCULU_LOCUS11300</name>
</gene>
<sequence>TKNDGSILVPGTPGSQANEVRSNAFRDYQRILINNALDLTVDADAKKNFLQDLHKEIAIQKITNFLAFGAPVNSTTLPQRTAADVTTAGVTLALGAGNDYQDYANFIRNSTYNENNLNGFVVEIAGKISLKRCGALKVQK</sequence>
<evidence type="ECO:0000313" key="1">
    <source>
        <dbReference type="EMBL" id="CAG8677224.1"/>
    </source>
</evidence>
<dbReference type="AlphaFoldDB" id="A0A9N9HI15"/>
<protein>
    <submittedName>
        <fullName evidence="1">7836_t:CDS:1</fullName>
    </submittedName>
</protein>
<reference evidence="1" key="1">
    <citation type="submission" date="2021-06" db="EMBL/GenBank/DDBJ databases">
        <authorList>
            <person name="Kallberg Y."/>
            <person name="Tangrot J."/>
            <person name="Rosling A."/>
        </authorList>
    </citation>
    <scope>NUCLEOTIDE SEQUENCE</scope>
    <source>
        <strain evidence="1">IA702</strain>
    </source>
</reference>
<dbReference type="EMBL" id="CAJVPJ010007703">
    <property type="protein sequence ID" value="CAG8677224.1"/>
    <property type="molecule type" value="Genomic_DNA"/>
</dbReference>